<sequence length="298" mass="30749">MAMTENTEALVVAETGSNEHTSYVDWPAIIAGAILASAISLVLLAFGSALGLSLTSPFENEGLSAIGLAIAFGLWLVWVQVSSFMAGGYVTGRLRRRLFDATEHESDVRDGMHGLAVWGTGVVIGGLMLTFGATGVLGIAAGTAGNAAGNAAAAAITELSDEDRIGYAVGSAFRASAPGETDPTDARADATSIIANGIANGEIPTSDRDYLATLIAQQTGLPEEEAQARADTLVSSAQAIAEEARIVAERARKFSIVAAFVAAASLAISAVGAWWAAGWGGRHRDEGTVVPVWFDRLR</sequence>
<keyword evidence="1" id="KW-0812">Transmembrane</keyword>
<reference evidence="2" key="1">
    <citation type="submission" date="2020-04" db="EMBL/GenBank/DDBJ databases">
        <title>Nitratireductor sp. nov. isolated from mangrove soil.</title>
        <authorList>
            <person name="Ye Y."/>
        </authorList>
    </citation>
    <scope>NUCLEOTIDE SEQUENCE</scope>
    <source>
        <strain evidence="2">SY7</strain>
    </source>
</reference>
<keyword evidence="1" id="KW-1133">Transmembrane helix</keyword>
<proteinExistence type="predicted"/>
<dbReference type="RefSeq" id="WP_146299405.1">
    <property type="nucleotide sequence ID" value="NZ_CP042301.2"/>
</dbReference>
<name>A0A5B8KYU6_9HYPH</name>
<organism evidence="2 3">
    <name type="scientific">Nitratireductor mangrovi</name>
    <dbReference type="NCBI Taxonomy" id="2599600"/>
    <lineage>
        <taxon>Bacteria</taxon>
        <taxon>Pseudomonadati</taxon>
        <taxon>Pseudomonadota</taxon>
        <taxon>Alphaproteobacteria</taxon>
        <taxon>Hyphomicrobiales</taxon>
        <taxon>Phyllobacteriaceae</taxon>
        <taxon>Nitratireductor</taxon>
    </lineage>
</organism>
<feature type="transmembrane region" description="Helical" evidence="1">
    <location>
        <begin position="28"/>
        <end position="54"/>
    </location>
</feature>
<keyword evidence="3" id="KW-1185">Reference proteome</keyword>
<evidence type="ECO:0000256" key="1">
    <source>
        <dbReference type="SAM" id="Phobius"/>
    </source>
</evidence>
<gene>
    <name evidence="2" type="ORF">FQ775_10380</name>
</gene>
<accession>A0A5B8KYU6</accession>
<dbReference type="AlphaFoldDB" id="A0A5B8KYU6"/>
<protein>
    <recommendedName>
        <fullName evidence="4">Mll5186 protein</fullName>
    </recommendedName>
</protein>
<evidence type="ECO:0008006" key="4">
    <source>
        <dbReference type="Google" id="ProtNLM"/>
    </source>
</evidence>
<evidence type="ECO:0000313" key="3">
    <source>
        <dbReference type="Proteomes" id="UP000321389"/>
    </source>
</evidence>
<dbReference type="KEGG" id="niy:FQ775_10380"/>
<feature type="transmembrane region" description="Helical" evidence="1">
    <location>
        <begin position="254"/>
        <end position="277"/>
    </location>
</feature>
<dbReference type="OrthoDB" id="7032238at2"/>
<evidence type="ECO:0000313" key="2">
    <source>
        <dbReference type="EMBL" id="QDZ00759.1"/>
    </source>
</evidence>
<feature type="transmembrane region" description="Helical" evidence="1">
    <location>
        <begin position="66"/>
        <end position="90"/>
    </location>
</feature>
<keyword evidence="1" id="KW-0472">Membrane</keyword>
<dbReference type="EMBL" id="CP042301">
    <property type="protein sequence ID" value="QDZ00759.1"/>
    <property type="molecule type" value="Genomic_DNA"/>
</dbReference>
<feature type="transmembrane region" description="Helical" evidence="1">
    <location>
        <begin position="115"/>
        <end position="140"/>
    </location>
</feature>
<dbReference type="Proteomes" id="UP000321389">
    <property type="component" value="Chromosome"/>
</dbReference>